<dbReference type="Pfam" id="PF01809">
    <property type="entry name" value="YidD"/>
    <property type="match status" value="1"/>
</dbReference>
<dbReference type="PANTHER" id="PTHR33383:SF1">
    <property type="entry name" value="MEMBRANE PROTEIN INSERTION EFFICIENCY FACTOR-RELATED"/>
    <property type="match status" value="1"/>
</dbReference>
<dbReference type="SMART" id="SM01234">
    <property type="entry name" value="Haemolytic"/>
    <property type="match status" value="1"/>
</dbReference>
<gene>
    <name evidence="1" type="ORF">UFOPK1683_00239</name>
</gene>
<dbReference type="HAMAP" id="MF_00386">
    <property type="entry name" value="UPF0161_YidD"/>
    <property type="match status" value="1"/>
</dbReference>
<dbReference type="AlphaFoldDB" id="A0A6J6DG44"/>
<sequence>MKRAFQTLIKYSINAYQKYSATRPPRCKFYPSCSNYAVTAISRHGFKGLLMTASRLLRCHPWSHGGVDYVDADIDSTEAREKKLKSGLITGLQKEGAH</sequence>
<evidence type="ECO:0000313" key="1">
    <source>
        <dbReference type="EMBL" id="CAB4563077.1"/>
    </source>
</evidence>
<name>A0A6J6DG44_9ZZZZ</name>
<dbReference type="InterPro" id="IPR002696">
    <property type="entry name" value="Membr_insert_effic_factor_YidD"/>
</dbReference>
<accession>A0A6J6DG44</accession>
<dbReference type="EMBL" id="CAEZTL010000011">
    <property type="protein sequence ID" value="CAB4563077.1"/>
    <property type="molecule type" value="Genomic_DNA"/>
</dbReference>
<protein>
    <submittedName>
        <fullName evidence="1">Unannotated protein</fullName>
    </submittedName>
</protein>
<organism evidence="1">
    <name type="scientific">freshwater metagenome</name>
    <dbReference type="NCBI Taxonomy" id="449393"/>
    <lineage>
        <taxon>unclassified sequences</taxon>
        <taxon>metagenomes</taxon>
        <taxon>ecological metagenomes</taxon>
    </lineage>
</organism>
<proteinExistence type="inferred from homology"/>
<dbReference type="PANTHER" id="PTHR33383">
    <property type="entry name" value="MEMBRANE PROTEIN INSERTION EFFICIENCY FACTOR-RELATED"/>
    <property type="match status" value="1"/>
</dbReference>
<dbReference type="NCBIfam" id="TIGR00278">
    <property type="entry name" value="membrane protein insertion efficiency factor YidD"/>
    <property type="match status" value="1"/>
</dbReference>
<reference evidence="1" key="1">
    <citation type="submission" date="2020-05" db="EMBL/GenBank/DDBJ databases">
        <authorList>
            <person name="Chiriac C."/>
            <person name="Salcher M."/>
            <person name="Ghai R."/>
            <person name="Kavagutti S V."/>
        </authorList>
    </citation>
    <scope>NUCLEOTIDE SEQUENCE</scope>
</reference>